<dbReference type="OMA" id="INCECSE"/>
<dbReference type="EMBL" id="GL984387">
    <property type="protein sequence ID" value="EGR27112.1"/>
    <property type="molecule type" value="Genomic_DNA"/>
</dbReference>
<keyword evidence="1" id="KW-0472">Membrane</keyword>
<accession>G0R5Y8</accession>
<keyword evidence="1" id="KW-0812">Transmembrane</keyword>
<name>G0R5Y8_ICHMU</name>
<organism evidence="2 3">
    <name type="scientific">Ichthyophthirius multifiliis</name>
    <name type="common">White spot disease agent</name>
    <name type="synonym">Ich</name>
    <dbReference type="NCBI Taxonomy" id="5932"/>
    <lineage>
        <taxon>Eukaryota</taxon>
        <taxon>Sar</taxon>
        <taxon>Alveolata</taxon>
        <taxon>Ciliophora</taxon>
        <taxon>Intramacronucleata</taxon>
        <taxon>Oligohymenophorea</taxon>
        <taxon>Hymenostomatida</taxon>
        <taxon>Ophryoglenina</taxon>
        <taxon>Ichthyophthirius</taxon>
    </lineage>
</organism>
<reference evidence="2 3" key="1">
    <citation type="submission" date="2011-07" db="EMBL/GenBank/DDBJ databases">
        <authorList>
            <person name="Coyne R."/>
            <person name="Brami D."/>
            <person name="Johnson J."/>
            <person name="Hostetler J."/>
            <person name="Hannick L."/>
            <person name="Clark T."/>
            <person name="Cassidy-Hanley D."/>
            <person name="Inman J."/>
        </authorList>
    </citation>
    <scope>NUCLEOTIDE SEQUENCE [LARGE SCALE GENOMIC DNA]</scope>
    <source>
        <strain evidence="2 3">G5</strain>
    </source>
</reference>
<protein>
    <submittedName>
        <fullName evidence="2">Uncharacterized protein</fullName>
    </submittedName>
</protein>
<feature type="transmembrane region" description="Helical" evidence="1">
    <location>
        <begin position="321"/>
        <end position="338"/>
    </location>
</feature>
<proteinExistence type="predicted"/>
<sequence length="1933" mass="226580">MSREDTIQQFQDKVNYLDNKNIIKSKFVFSKKFQIQNMYQMNFIENMKSNILSLYIVIFKIINFKNKFQMILLIEYLIQKLNQMKIMLIQKTLNKFQNYICMKKYKIQKKQNKKKNQQEKQLFNLYKITMKKLKVYQKIPNRKLFRINNLFKILQNNKEVYYTKDYKKEKLTHCFNQKLFKVLEKSNLINMQKRQNLTNKIIKKFKQKKINQVTNQKNKTIKQKINRDQKPIFQKLKNLLIQLDYKKTNVMLFLKHLFVDYFKFISNELKINIFNLYQFFFFFFFFQNIQNKKQIKYQFVLLIKKMFTYIQKLFNYIQKPFILTLTFLTFLLFCSIYLNTQEQNENILFRKFMRTYKKQNEENAFEITAEFLTQHKYPVRQAKATLSIDKHVIEQRIDDNTGLATFSGKLQNSYSDQQQIQISIELIVGYNLEDTKKLKNIYNSSITIKKGVKTQSKQSFILTPILPKPTYIIGCVENDKKQPIEGAIVTASYTEPIFQDTVIEKTDSQGCFTIKADLEEYAPIKGDITIKKSPYKEWKIKEDSQYTSGFFLINDLKFKFKQPITLKANLIPIDIQGTVKDQFNKSIQNANIQLVCQSNVNKNHILTLKTVTDSSGKFRLQNETEFHPESKLSCSITITSQTNQYAIPYKEQFNLEEEKDFLKQPLEVKITPKELKGKVFGNIQNNFFKKPVENAKISLSFNSPLQSPIPQVSNKNGDFSFEFLAYEGDEYETTILVEKDQFQKAKIEKIKLNLANNYTYDAKTITLIYIPQPVQIVIQGKVFETTLKEPLKSAKVQIQITSQGKTEKLEVQTDQKGVFSAKHEAQNTQQYDIQLIIQGDKKYFEEFKPPAKKIDYNTGFSGDFGDIYIKRNPVQAQIQGILFEKGTKNAVSNSQISITAVQGEKSILPQQNIDCKTNQKGEYDCKFKAELGITYTIQLNILNSFKQSSSLIIGNISEQNNYTIKNLKSEVEFKLTPVDGIISGAIFSSENLKDPLKKGGQFKIISVQPNPLKEFDPKIQNIDDKGLFQIKLQLQLGKEYTITVEFSYPQLISRKQVFLLNYQNQYKLEKQQIIMGSPITIRIKQGLVNTLTNVPLDKVDVVLTLNENNQSFKTQTNLNGIFTFGEVVSLNSEEIKAKLNVLFIYIYFLFYNKLICKKQIQKKGFNQLISDVQFLKKNNYVIESLKLSLVSEPFKTSIQGVLLDENKIPVYLGQITLFVFDSQKKLINEKPQQEISNKQGVFNIEVMVTYNDFYTCKLEIKHDFFNNLEKEVVLDAKNSYQIKNLQVQLERKQTLLKYSGVIYNTHKQKIPEVPVLLKFSEESKKHQAVDLKSETDSYGIIEFEENILVGYIYNAFIQIKIANDKDYQEYNEEVEFKFENNYQLTNQQLIMYKKSVICEVSGLVQDFQTKKPIPNAQVLLQFEEFIGIQDQQQLFYADKLGKFTIKQKIQEGFTYELFLISKSAKYIDQKTKIQLQQSNLYVIKDLVINMKVATQSQYIQGQIKGFTLSNTGEYLKNSEIILYPDSDPEIKTIQKSGEKGLFSFEKIPLIQGNTYKFNLLQKPFDKNIYLQTITQVELSENESYQQVEIYLVSQRIKTQYNIQGKVVDKQSKKPITDAFVTIQFLDMINTKNTEGNSDQKGLFKLLGDINQGLDYQAIIIVEKAGYQPFTQTNIQLKSPYQMQNLNFELEQNNSSSSIYYVDVKNPISITGKLYEDTTCSLFPQKNIPFMQVLFFFEVDNSFNNQDILMGKSYTDLDGFFKIKTPHPTFSDIQSYFLFQKEGYQDLKRYLKIKTTRNYNGVDLGQIQILTTTGIKSNCSQKQQLKNKYFFFQIFFMIKNLLYINKKQYQKQQIKKNGKRLSVSLQSQKFFYLRKHSFYKINRNRSIWRNQNSQKYFKCRLIGNQIIQILKQLNIRIIYLKSRTKKTNCKSLYC</sequence>
<dbReference type="Proteomes" id="UP000008983">
    <property type="component" value="Unassembled WGS sequence"/>
</dbReference>
<feature type="transmembrane region" description="Helical" evidence="1">
    <location>
        <begin position="269"/>
        <end position="286"/>
    </location>
</feature>
<dbReference type="GeneID" id="14903171"/>
<dbReference type="InParanoid" id="G0R5Y8"/>
<keyword evidence="1" id="KW-1133">Transmembrane helix</keyword>
<evidence type="ECO:0000313" key="2">
    <source>
        <dbReference type="EMBL" id="EGR27112.1"/>
    </source>
</evidence>
<dbReference type="OrthoDB" id="10612089at2759"/>
<evidence type="ECO:0000256" key="1">
    <source>
        <dbReference type="SAM" id="Phobius"/>
    </source>
</evidence>
<dbReference type="eggNOG" id="ENOG502R2FX">
    <property type="taxonomic scope" value="Eukaryota"/>
</dbReference>
<gene>
    <name evidence="2" type="ORF">IMG5_201340</name>
</gene>
<keyword evidence="3" id="KW-1185">Reference proteome</keyword>
<dbReference type="SUPFAM" id="SSF49464">
    <property type="entry name" value="Carboxypeptidase regulatory domain-like"/>
    <property type="match status" value="1"/>
</dbReference>
<dbReference type="Gene3D" id="2.60.40.1120">
    <property type="entry name" value="Carboxypeptidase-like, regulatory domain"/>
    <property type="match status" value="1"/>
</dbReference>
<dbReference type="InterPro" id="IPR008969">
    <property type="entry name" value="CarboxyPept-like_regulatory"/>
</dbReference>
<dbReference type="RefSeq" id="XP_004023996.1">
    <property type="nucleotide sequence ID" value="XM_004023947.1"/>
</dbReference>
<dbReference type="STRING" id="857967.G0R5Y8"/>
<evidence type="ECO:0000313" key="3">
    <source>
        <dbReference type="Proteomes" id="UP000008983"/>
    </source>
</evidence>